<keyword evidence="17" id="KW-1185">Reference proteome</keyword>
<feature type="transmembrane region" description="Helical" evidence="14">
    <location>
        <begin position="12"/>
        <end position="36"/>
    </location>
</feature>
<keyword evidence="12 13" id="KW-0275">Fatty acid biosynthesis</keyword>
<dbReference type="PANTHER" id="PTHR11351:SF31">
    <property type="entry name" value="DESATURASE 1, ISOFORM A-RELATED"/>
    <property type="match status" value="1"/>
</dbReference>
<protein>
    <recommendedName>
        <fullName evidence="15">Fatty acid desaturase domain-containing protein</fullName>
    </recommendedName>
</protein>
<evidence type="ECO:0000256" key="4">
    <source>
        <dbReference type="ARBA" id="ARBA00022692"/>
    </source>
</evidence>
<gene>
    <name evidence="16" type="ORF">N7450_006450</name>
</gene>
<evidence type="ECO:0000256" key="10">
    <source>
        <dbReference type="ARBA" id="ARBA00023098"/>
    </source>
</evidence>
<dbReference type="PROSITE" id="PS00476">
    <property type="entry name" value="FATTY_ACID_DESATUR_1"/>
    <property type="match status" value="1"/>
</dbReference>
<keyword evidence="11 14" id="KW-0472">Membrane</keyword>
<evidence type="ECO:0000256" key="7">
    <source>
        <dbReference type="ARBA" id="ARBA00022989"/>
    </source>
</evidence>
<keyword evidence="10" id="KW-0443">Lipid metabolism</keyword>
<comment type="cofactor">
    <cofactor evidence="13">
        <name>Fe(2+)</name>
        <dbReference type="ChEBI" id="CHEBI:29033"/>
    </cofactor>
</comment>
<dbReference type="InterPro" id="IPR001522">
    <property type="entry name" value="FADS-1_CS"/>
</dbReference>
<keyword evidence="8 13" id="KW-0560">Oxidoreductase</keyword>
<evidence type="ECO:0000313" key="16">
    <source>
        <dbReference type="EMBL" id="KAJ5583786.1"/>
    </source>
</evidence>
<evidence type="ECO:0000256" key="13">
    <source>
        <dbReference type="RuleBase" id="RU000581"/>
    </source>
</evidence>
<keyword evidence="5" id="KW-0479">Metal-binding</keyword>
<dbReference type="InterPro" id="IPR005804">
    <property type="entry name" value="FA_desaturase_dom"/>
</dbReference>
<dbReference type="PANTHER" id="PTHR11351">
    <property type="entry name" value="ACYL-COA DESATURASE"/>
    <property type="match status" value="1"/>
</dbReference>
<dbReference type="GO" id="GO:0005506">
    <property type="term" value="F:iron ion binding"/>
    <property type="evidence" value="ECO:0007669"/>
    <property type="project" value="TreeGrafter"/>
</dbReference>
<comment type="subcellular location">
    <subcellularLocation>
        <location evidence="1">Membrane</location>
        <topology evidence="1">Multi-pass membrane protein</topology>
    </subcellularLocation>
</comment>
<evidence type="ECO:0000256" key="2">
    <source>
        <dbReference type="ARBA" id="ARBA00009295"/>
    </source>
</evidence>
<dbReference type="GO" id="GO:0005789">
    <property type="term" value="C:endoplasmic reticulum membrane"/>
    <property type="evidence" value="ECO:0007669"/>
    <property type="project" value="TreeGrafter"/>
</dbReference>
<evidence type="ECO:0000256" key="8">
    <source>
        <dbReference type="ARBA" id="ARBA00023002"/>
    </source>
</evidence>
<evidence type="ECO:0000256" key="3">
    <source>
        <dbReference type="ARBA" id="ARBA00022516"/>
    </source>
</evidence>
<evidence type="ECO:0000256" key="14">
    <source>
        <dbReference type="SAM" id="Phobius"/>
    </source>
</evidence>
<evidence type="ECO:0000259" key="15">
    <source>
        <dbReference type="Pfam" id="PF00487"/>
    </source>
</evidence>
<dbReference type="Pfam" id="PF00487">
    <property type="entry name" value="FA_desaturase"/>
    <property type="match status" value="1"/>
</dbReference>
<feature type="domain" description="Fatty acid desaturase" evidence="15">
    <location>
        <begin position="46"/>
        <end position="256"/>
    </location>
</feature>
<evidence type="ECO:0000256" key="9">
    <source>
        <dbReference type="ARBA" id="ARBA00023004"/>
    </source>
</evidence>
<evidence type="ECO:0000256" key="1">
    <source>
        <dbReference type="ARBA" id="ARBA00004141"/>
    </source>
</evidence>
<proteinExistence type="inferred from homology"/>
<keyword evidence="6" id="KW-0276">Fatty acid metabolism</keyword>
<dbReference type="CDD" id="cd03505">
    <property type="entry name" value="Delta9-FADS-like"/>
    <property type="match status" value="1"/>
</dbReference>
<feature type="transmembrane region" description="Helical" evidence="14">
    <location>
        <begin position="154"/>
        <end position="175"/>
    </location>
</feature>
<evidence type="ECO:0000256" key="5">
    <source>
        <dbReference type="ARBA" id="ARBA00022723"/>
    </source>
</evidence>
<keyword evidence="4 13" id="KW-0812">Transmembrane</keyword>
<dbReference type="EMBL" id="JAQJAC010000005">
    <property type="protein sequence ID" value="KAJ5583786.1"/>
    <property type="molecule type" value="Genomic_DNA"/>
</dbReference>
<sequence>MKSELARDALRIRWIIRFSLITVPLTAAFGILSGVALRIETALMVLVLHVVGGLAITTGYHRLWAHRSYRASPLLGYALALFGTGQGQLSIRWWVKHHRAHHRYVDTDRDPYDARRGFYHTHIGWLLSYDPSSWGEVDVSDLDSDPVVLWQERYFWYITAFMMVIFPTAIAHFGWNDFKGGFVYGAGARLWITFNSTWLVNSIAHASWAGSQPYSSHTSARNVPLIALFTGGESNHNFHHTFPMDYRNGLYWYELDISRYLIELWSIFGLASNLKAVSPTAIERARRGQKQKQQ</sequence>
<evidence type="ECO:0000256" key="11">
    <source>
        <dbReference type="ARBA" id="ARBA00023136"/>
    </source>
</evidence>
<dbReference type="InterPro" id="IPR015876">
    <property type="entry name" value="Acyl-CoA_DS"/>
</dbReference>
<accession>A0AAD6GRS0</accession>
<evidence type="ECO:0000256" key="6">
    <source>
        <dbReference type="ARBA" id="ARBA00022832"/>
    </source>
</evidence>
<dbReference type="Proteomes" id="UP001216150">
    <property type="component" value="Unassembled WGS sequence"/>
</dbReference>
<dbReference type="AlphaFoldDB" id="A0AAD6GRS0"/>
<keyword evidence="9" id="KW-0408">Iron</keyword>
<comment type="caution">
    <text evidence="16">The sequence shown here is derived from an EMBL/GenBank/DDBJ whole genome shotgun (WGS) entry which is preliminary data.</text>
</comment>
<name>A0AAD6GRS0_9EURO</name>
<keyword evidence="3 13" id="KW-0444">Lipid biosynthesis</keyword>
<dbReference type="PRINTS" id="PR00075">
    <property type="entry name" value="FACDDSATRASE"/>
</dbReference>
<comment type="similarity">
    <text evidence="2 13">Belongs to the fatty acid desaturase type 1 family.</text>
</comment>
<reference evidence="16 17" key="1">
    <citation type="journal article" date="2023" name="IMA Fungus">
        <title>Comparative genomic study of the Penicillium genus elucidates a diverse pangenome and 15 lateral gene transfer events.</title>
        <authorList>
            <person name="Petersen C."/>
            <person name="Sorensen T."/>
            <person name="Nielsen M.R."/>
            <person name="Sondergaard T.E."/>
            <person name="Sorensen J.L."/>
            <person name="Fitzpatrick D.A."/>
            <person name="Frisvad J.C."/>
            <person name="Nielsen K.L."/>
        </authorList>
    </citation>
    <scope>NUCLEOTIDE SEQUENCE [LARGE SCALE GENOMIC DNA]</scope>
    <source>
        <strain evidence="16 17">IBT 29057</strain>
    </source>
</reference>
<evidence type="ECO:0000313" key="17">
    <source>
        <dbReference type="Proteomes" id="UP001216150"/>
    </source>
</evidence>
<evidence type="ECO:0000256" key="12">
    <source>
        <dbReference type="ARBA" id="ARBA00023160"/>
    </source>
</evidence>
<keyword evidence="7 14" id="KW-1133">Transmembrane helix</keyword>
<feature type="transmembrane region" description="Helical" evidence="14">
    <location>
        <begin position="42"/>
        <end position="63"/>
    </location>
</feature>
<comment type="domain">
    <text evidence="13">The histidine box domains are involved in binding the catalytic metal ions.</text>
</comment>
<feature type="transmembrane region" description="Helical" evidence="14">
    <location>
        <begin position="75"/>
        <end position="95"/>
    </location>
</feature>
<organism evidence="16 17">
    <name type="scientific">Penicillium hetheringtonii</name>
    <dbReference type="NCBI Taxonomy" id="911720"/>
    <lineage>
        <taxon>Eukaryota</taxon>
        <taxon>Fungi</taxon>
        <taxon>Dikarya</taxon>
        <taxon>Ascomycota</taxon>
        <taxon>Pezizomycotina</taxon>
        <taxon>Eurotiomycetes</taxon>
        <taxon>Eurotiomycetidae</taxon>
        <taxon>Eurotiales</taxon>
        <taxon>Aspergillaceae</taxon>
        <taxon>Penicillium</taxon>
    </lineage>
</organism>
<dbReference type="GO" id="GO:0006636">
    <property type="term" value="P:unsaturated fatty acid biosynthetic process"/>
    <property type="evidence" value="ECO:0007669"/>
    <property type="project" value="TreeGrafter"/>
</dbReference>
<dbReference type="GO" id="GO:0004768">
    <property type="term" value="F:stearoyl-CoA 9-desaturase activity"/>
    <property type="evidence" value="ECO:0007669"/>
    <property type="project" value="TreeGrafter"/>
</dbReference>